<dbReference type="InterPro" id="IPR004090">
    <property type="entry name" value="Chemotax_Me-accpt_rcpt"/>
</dbReference>
<protein>
    <submittedName>
        <fullName evidence="11">Methyl-accepting chemotaxis protein</fullName>
    </submittedName>
</protein>
<dbReference type="Pfam" id="PF08447">
    <property type="entry name" value="PAS_3"/>
    <property type="match status" value="5"/>
</dbReference>
<feature type="domain" description="PAS" evidence="7">
    <location>
        <begin position="155"/>
        <end position="178"/>
    </location>
</feature>
<dbReference type="CDD" id="cd11386">
    <property type="entry name" value="MCP_signal"/>
    <property type="match status" value="1"/>
</dbReference>
<reference evidence="11 12" key="1">
    <citation type="submission" date="2018-08" db="EMBL/GenBank/DDBJ databases">
        <title>Salinimonas sediminis sp. nov., a piezophilic bacterium isolated from a deep-sea sediment sample from the New Britain Trench.</title>
        <authorList>
            <person name="Cao J."/>
        </authorList>
    </citation>
    <scope>NUCLEOTIDE SEQUENCE [LARGE SCALE GENOMIC DNA]</scope>
    <source>
        <strain evidence="11 12">N102</strain>
    </source>
</reference>
<feature type="coiled-coil region" evidence="5">
    <location>
        <begin position="994"/>
        <end position="1039"/>
    </location>
</feature>
<dbReference type="InterPro" id="IPR000727">
    <property type="entry name" value="T_SNARE_dom"/>
</dbReference>
<keyword evidence="12" id="KW-1185">Reference proteome</keyword>
<dbReference type="PROSITE" id="PS50885">
    <property type="entry name" value="HAMP"/>
    <property type="match status" value="1"/>
</dbReference>
<feature type="domain" description="PAC" evidence="8">
    <location>
        <begin position="574"/>
        <end position="626"/>
    </location>
</feature>
<evidence type="ECO:0000259" key="6">
    <source>
        <dbReference type="PROSITE" id="PS50111"/>
    </source>
</evidence>
<dbReference type="PRINTS" id="PR00260">
    <property type="entry name" value="CHEMTRNSDUCR"/>
</dbReference>
<comment type="similarity">
    <text evidence="3">Belongs to the methyl-accepting chemotaxis (MCP) protein family.</text>
</comment>
<dbReference type="Pfam" id="PF00672">
    <property type="entry name" value="HAMP"/>
    <property type="match status" value="1"/>
</dbReference>
<feature type="domain" description="PAS" evidence="7">
    <location>
        <begin position="637"/>
        <end position="667"/>
    </location>
</feature>
<dbReference type="SMART" id="SM00304">
    <property type="entry name" value="HAMP"/>
    <property type="match status" value="1"/>
</dbReference>
<dbReference type="PROSITE" id="PS50113">
    <property type="entry name" value="PAC"/>
    <property type="match status" value="5"/>
</dbReference>
<feature type="domain" description="PAC" evidence="8">
    <location>
        <begin position="208"/>
        <end position="260"/>
    </location>
</feature>
<accession>A0A346NQ92</accession>
<dbReference type="AlphaFoldDB" id="A0A346NQ92"/>
<dbReference type="InterPro" id="IPR035965">
    <property type="entry name" value="PAS-like_dom_sf"/>
</dbReference>
<dbReference type="InterPro" id="IPR000014">
    <property type="entry name" value="PAS"/>
</dbReference>
<dbReference type="SMART" id="SM00091">
    <property type="entry name" value="PAS"/>
    <property type="match status" value="6"/>
</dbReference>
<dbReference type="InterPro" id="IPR000700">
    <property type="entry name" value="PAS-assoc_C"/>
</dbReference>
<evidence type="ECO:0000256" key="2">
    <source>
        <dbReference type="ARBA" id="ARBA00023224"/>
    </source>
</evidence>
<dbReference type="GO" id="GO:0004888">
    <property type="term" value="F:transmembrane signaling receptor activity"/>
    <property type="evidence" value="ECO:0007669"/>
    <property type="project" value="InterPro"/>
</dbReference>
<dbReference type="KEGG" id="salm:D0Y50_15825"/>
<dbReference type="GO" id="GO:0016020">
    <property type="term" value="C:membrane"/>
    <property type="evidence" value="ECO:0007669"/>
    <property type="project" value="UniProtKB-SubCell"/>
</dbReference>
<dbReference type="PROSITE" id="PS50192">
    <property type="entry name" value="T_SNARE"/>
    <property type="match status" value="1"/>
</dbReference>
<feature type="domain" description="PAC" evidence="8">
    <location>
        <begin position="696"/>
        <end position="748"/>
    </location>
</feature>
<evidence type="ECO:0000259" key="8">
    <source>
        <dbReference type="PROSITE" id="PS50113"/>
    </source>
</evidence>
<sequence length="1090" mass="120659">MGMFNLFNNESIKAHRLQMLRTEQAMEASNCCIMMADENALITYANRAATRLLLKHERALANVIPQFSATQLLGQNIYQFVNTTEHSSHGNLLPTQHNIEVGEISLKLSFTPLYGDEKAVIGTMIEWEDQSELLVKRGMLHALHRAQALAEYTPEGQLVDVNDNFCELTGYSKQALLGLHHSKLVVPTEAQRSATTALWQTLVKGDMQAGEYQRVRQDGGIVWIQASYNPVTDSQGNVVKIVEFAIDITEEKRKFADFNGQLEAIGKSQAVIAFNTDGTILWANDNFLATMGYTLSEIQHQHHRMFVDKAYSDSTEYTDFWTQLKAGSFKSGEFKRVAKNGKEVWVQASYNPIFDMNGDIIKVVKYATDITEQKLHNAYFQGQIDAISKSQAVIEFDTQGNIQWANDNFLQAMDYTLKDIQGQHHSMFVDANYRMSQQYSTFWSDLRSGVFCSGEYKRLAKGGREVWIQASYNPILDMNGNVFKVVKYATDITAQKLRNADYEGQIKAISKAQAVIEFDTDGKVNWANDNFLEVTGYSLAEIKGKHHKIFVDKATRHSDEYANFWPDLKSGKFVAGEFKRVSKSGEDVWIQASYNPIFDSNGEVFKVVKYATDITPQKRTNAYFEGQLAAISKSQAVIEFEMDGTILNANDNFLRVTGYSLDEIKGKHHSMFVDTETRNSHEYRAFWEQLNQGVYACGEYRRLGKQGKEIWIQASYNPILDQNGRPFRVVKYASDVTARTTAIYDIKQVMAQLSSGDLTCEIEHEFEGEFKVLGESINAFIHDLRGTICQINTAVETINTASSEIASGNIDLSSRTEQQASSLEETASSMEELTGTVKLNAENAGQANSLATQASAVAVEGGSMIQQVVQTMSSINESAQKISDIIGVIDGIAFQTNILALNAAVEAARAGEQGRGFAVVASEVRTLAQRSADAAKDIKALISDSVTKIASGNALVNQSGETMGNVVTSIKRVNDIMAEIAAASSEQASGIDEISQAVCQMDEMTQQNAALVEQAAAAAESMQQQAEQLSERVSSFKLEDNVVALALQNKKPALKARIRTGGSSDNATMSGARLTDMKAAAPENDEWESF</sequence>
<name>A0A346NQ92_9ALTE</name>
<dbReference type="PROSITE" id="PS50111">
    <property type="entry name" value="CHEMOTAXIS_TRANSDUC_2"/>
    <property type="match status" value="1"/>
</dbReference>
<dbReference type="SUPFAM" id="SSF55785">
    <property type="entry name" value="PYP-like sensor domain (PAS domain)"/>
    <property type="match status" value="5"/>
</dbReference>
<gene>
    <name evidence="11" type="ORF">D0Y50_15825</name>
</gene>
<keyword evidence="2 4" id="KW-0807">Transducer</keyword>
<dbReference type="Pfam" id="PF00015">
    <property type="entry name" value="MCPsignal"/>
    <property type="match status" value="1"/>
</dbReference>
<organism evidence="11 12">
    <name type="scientific">Salinimonas sediminis</name>
    <dbReference type="NCBI Taxonomy" id="2303538"/>
    <lineage>
        <taxon>Bacteria</taxon>
        <taxon>Pseudomonadati</taxon>
        <taxon>Pseudomonadota</taxon>
        <taxon>Gammaproteobacteria</taxon>
        <taxon>Alteromonadales</taxon>
        <taxon>Alteromonadaceae</taxon>
        <taxon>Alteromonas/Salinimonas group</taxon>
        <taxon>Salinimonas</taxon>
    </lineage>
</organism>
<dbReference type="InterPro" id="IPR003660">
    <property type="entry name" value="HAMP_dom"/>
</dbReference>
<dbReference type="SMART" id="SM00086">
    <property type="entry name" value="PAC"/>
    <property type="match status" value="5"/>
</dbReference>
<dbReference type="PANTHER" id="PTHR24422">
    <property type="entry name" value="CHEMOTAXIS PROTEIN METHYLTRANSFERASE"/>
    <property type="match status" value="1"/>
</dbReference>
<evidence type="ECO:0000256" key="5">
    <source>
        <dbReference type="SAM" id="Coils"/>
    </source>
</evidence>
<evidence type="ECO:0000256" key="1">
    <source>
        <dbReference type="ARBA" id="ARBA00004370"/>
    </source>
</evidence>
<dbReference type="OrthoDB" id="9765776at2"/>
<dbReference type="PANTHER" id="PTHR24422:SF10">
    <property type="entry name" value="CHEMOTAXIS PROTEIN METHYLTRANSFERASE 2"/>
    <property type="match status" value="1"/>
</dbReference>
<dbReference type="GO" id="GO:0006935">
    <property type="term" value="P:chemotaxis"/>
    <property type="evidence" value="ECO:0007669"/>
    <property type="project" value="InterPro"/>
</dbReference>
<evidence type="ECO:0000313" key="12">
    <source>
        <dbReference type="Proteomes" id="UP000262073"/>
    </source>
</evidence>
<comment type="subcellular location">
    <subcellularLocation>
        <location evidence="1">Membrane</location>
    </subcellularLocation>
</comment>
<evidence type="ECO:0000256" key="3">
    <source>
        <dbReference type="ARBA" id="ARBA00029447"/>
    </source>
</evidence>
<dbReference type="Proteomes" id="UP000262073">
    <property type="component" value="Chromosome"/>
</dbReference>
<proteinExistence type="inferred from homology"/>
<dbReference type="GO" id="GO:0007165">
    <property type="term" value="P:signal transduction"/>
    <property type="evidence" value="ECO:0007669"/>
    <property type="project" value="UniProtKB-KW"/>
</dbReference>
<evidence type="ECO:0000313" key="11">
    <source>
        <dbReference type="EMBL" id="AXR07699.1"/>
    </source>
</evidence>
<dbReference type="FunFam" id="1.10.287.950:FF:000001">
    <property type="entry name" value="Methyl-accepting chemotaxis sensory transducer"/>
    <property type="match status" value="1"/>
</dbReference>
<keyword evidence="5" id="KW-0175">Coiled coil</keyword>
<feature type="domain" description="HAMP" evidence="10">
    <location>
        <begin position="737"/>
        <end position="789"/>
    </location>
</feature>
<feature type="domain" description="PAC" evidence="8">
    <location>
        <begin position="452"/>
        <end position="504"/>
    </location>
</feature>
<dbReference type="PROSITE" id="PS50112">
    <property type="entry name" value="PAS"/>
    <property type="match status" value="3"/>
</dbReference>
<feature type="domain" description="T-SNARE coiled-coil homology" evidence="9">
    <location>
        <begin position="953"/>
        <end position="1015"/>
    </location>
</feature>
<dbReference type="EMBL" id="CP031769">
    <property type="protein sequence ID" value="AXR07699.1"/>
    <property type="molecule type" value="Genomic_DNA"/>
</dbReference>
<evidence type="ECO:0000259" key="9">
    <source>
        <dbReference type="PROSITE" id="PS50192"/>
    </source>
</evidence>
<feature type="domain" description="Methyl-accepting transducer" evidence="6">
    <location>
        <begin position="794"/>
        <end position="1023"/>
    </location>
</feature>
<dbReference type="InterPro" id="IPR013655">
    <property type="entry name" value="PAS_fold_3"/>
</dbReference>
<dbReference type="InterPro" id="IPR004089">
    <property type="entry name" value="MCPsignal_dom"/>
</dbReference>
<dbReference type="Gene3D" id="1.10.287.950">
    <property type="entry name" value="Methyl-accepting chemotaxis protein"/>
    <property type="match status" value="1"/>
</dbReference>
<feature type="domain" description="PAS" evidence="7">
    <location>
        <begin position="515"/>
        <end position="545"/>
    </location>
</feature>
<dbReference type="CDD" id="cd00130">
    <property type="entry name" value="PAS"/>
    <property type="match status" value="6"/>
</dbReference>
<dbReference type="Gene3D" id="3.30.450.20">
    <property type="entry name" value="PAS domain"/>
    <property type="match status" value="6"/>
</dbReference>
<feature type="domain" description="PAC" evidence="8">
    <location>
        <begin position="330"/>
        <end position="382"/>
    </location>
</feature>
<dbReference type="InterPro" id="IPR050903">
    <property type="entry name" value="Bact_Chemotaxis_MeTrfase"/>
</dbReference>
<dbReference type="SUPFAM" id="SSF58104">
    <property type="entry name" value="Methyl-accepting chemotaxis protein (MCP) signaling domain"/>
    <property type="match status" value="1"/>
</dbReference>
<evidence type="ECO:0000256" key="4">
    <source>
        <dbReference type="PROSITE-ProRule" id="PRU00284"/>
    </source>
</evidence>
<dbReference type="SMART" id="SM00283">
    <property type="entry name" value="MA"/>
    <property type="match status" value="1"/>
</dbReference>
<evidence type="ECO:0000259" key="7">
    <source>
        <dbReference type="PROSITE" id="PS50112"/>
    </source>
</evidence>
<dbReference type="InterPro" id="IPR001610">
    <property type="entry name" value="PAC"/>
</dbReference>
<dbReference type="NCBIfam" id="TIGR00229">
    <property type="entry name" value="sensory_box"/>
    <property type="match status" value="5"/>
</dbReference>
<evidence type="ECO:0000259" key="10">
    <source>
        <dbReference type="PROSITE" id="PS50885"/>
    </source>
</evidence>